<dbReference type="RefSeq" id="WP_006683081.1">
    <property type="nucleotide sequence ID" value="NZ_CAFB01000053.1"/>
</dbReference>
<feature type="region of interest" description="Disordered" evidence="1">
    <location>
        <begin position="127"/>
        <end position="174"/>
    </location>
</feature>
<evidence type="ECO:0000313" key="3">
    <source>
        <dbReference type="Proteomes" id="UP000054051"/>
    </source>
</evidence>
<proteinExistence type="predicted"/>
<accession>G2JB41</accession>
<reference evidence="2 3" key="1">
    <citation type="submission" date="2011-08" db="EMBL/GenBank/DDBJ databases">
        <title>The genome of the obligate endobacterium of an arbuscular mycorrhizal fungus reveals an interphylum network of nutritional interactions.</title>
        <authorList>
            <person name="Ghignone S."/>
            <person name="Salvioli A."/>
            <person name="Anca I."/>
            <person name="Lumini E."/>
            <person name="Ortu G."/>
            <person name="Petiti L."/>
            <person name="Cruveiller S."/>
            <person name="Bianciotto V."/>
            <person name="Piffanelli P."/>
            <person name="Lanfranco L."/>
            <person name="Bonfante P."/>
        </authorList>
    </citation>
    <scope>NUCLEOTIDE SEQUENCE [LARGE SCALE GENOMIC DNA]</scope>
    <source>
        <strain evidence="2 3">BEG34</strain>
    </source>
</reference>
<dbReference type="Proteomes" id="UP000054051">
    <property type="component" value="Unassembled WGS sequence"/>
</dbReference>
<name>G2JB41_9BURK</name>
<evidence type="ECO:0000313" key="2">
    <source>
        <dbReference type="EMBL" id="CCD29993.1"/>
    </source>
</evidence>
<dbReference type="eggNOG" id="COG3935">
    <property type="taxonomic scope" value="Bacteria"/>
</dbReference>
<evidence type="ECO:0000256" key="1">
    <source>
        <dbReference type="SAM" id="MobiDB-lite"/>
    </source>
</evidence>
<protein>
    <submittedName>
        <fullName evidence="2">Uncharacterized protein</fullName>
    </submittedName>
</protein>
<dbReference type="AlphaFoldDB" id="G2JB41"/>
<sequence>MKRPSFQFYPADWQANSNLRRCTHAEKGVWISVMCLMHDSEEYGILRWTLKEIAQAVGCPASTLKALRVKGVLKGADRSETCEPFIYTPRSGRKEGPPVTLVSAQCGPIWYSSRMIRDEYVRQHRGNSARFGEDQDELSSPKPPLGDGSSSSTSSSYSVPNGTDATASSRVRAREAGKWSKGELWKAGKSLLSEAGMPQVQCGSFVGKLCKDYGEGVTLEAVRTAVVERPADPAAFLKAVCQRLAGERGTGPPKRRQNSFETINYREGIAADGSF</sequence>
<organism evidence="2 3">
    <name type="scientific">Candidatus Glomeribacter gigasporarum BEG34</name>
    <dbReference type="NCBI Taxonomy" id="1070319"/>
    <lineage>
        <taxon>Bacteria</taxon>
        <taxon>Pseudomonadati</taxon>
        <taxon>Pseudomonadota</taxon>
        <taxon>Betaproteobacteria</taxon>
        <taxon>Burkholderiales</taxon>
        <taxon>Burkholderiaceae</taxon>
        <taxon>Candidatus Glomeribacter</taxon>
    </lineage>
</organism>
<dbReference type="EMBL" id="CAFB01000053">
    <property type="protein sequence ID" value="CCD29993.1"/>
    <property type="molecule type" value="Genomic_DNA"/>
</dbReference>
<gene>
    <name evidence="2" type="ORF">CAGGBEG34_350029</name>
</gene>
<feature type="compositionally biased region" description="Low complexity" evidence="1">
    <location>
        <begin position="149"/>
        <end position="158"/>
    </location>
</feature>
<feature type="compositionally biased region" description="Polar residues" evidence="1">
    <location>
        <begin position="159"/>
        <end position="169"/>
    </location>
</feature>
<comment type="caution">
    <text evidence="2">The sequence shown here is derived from an EMBL/GenBank/DDBJ whole genome shotgun (WGS) entry which is preliminary data.</text>
</comment>
<keyword evidence="3" id="KW-1185">Reference proteome</keyword>
<dbReference type="OrthoDB" id="5526813at2"/>